<protein>
    <submittedName>
        <fullName evidence="1">Uncharacterized protein</fullName>
    </submittedName>
</protein>
<evidence type="ECO:0000313" key="2">
    <source>
        <dbReference type="Proteomes" id="UP000713222"/>
    </source>
</evidence>
<name>A0A964UZ75_9PROT</name>
<organism evidence="1 2">
    <name type="scientific">Candidatus Fonsibacter lacus</name>
    <dbReference type="NCBI Taxonomy" id="2576439"/>
    <lineage>
        <taxon>Bacteria</taxon>
        <taxon>Pseudomonadati</taxon>
        <taxon>Pseudomonadota</taxon>
        <taxon>Alphaproteobacteria</taxon>
        <taxon>Candidatus Pelagibacterales</taxon>
        <taxon>Candidatus Pelagibacterales incertae sedis</taxon>
        <taxon>Candidatus Fonsibacter</taxon>
    </lineage>
</organism>
<evidence type="ECO:0000313" key="1">
    <source>
        <dbReference type="EMBL" id="NBN88493.1"/>
    </source>
</evidence>
<dbReference type="Proteomes" id="UP000713222">
    <property type="component" value="Unassembled WGS sequence"/>
</dbReference>
<dbReference type="EMBL" id="RGET01000144">
    <property type="protein sequence ID" value="NBN88493.1"/>
    <property type="molecule type" value="Genomic_DNA"/>
</dbReference>
<sequence length="104" mass="11741">MNKKYEQKPNTATVFVNDDKRPDQVMKNPDGSEWTRQDADYKGSGLINGVAYWVDMHRKVSKAGKEYYAIKVKPKGQPPAVAKAANSGLTEDNWATFKDDDINF</sequence>
<comment type="caution">
    <text evidence="1">The sequence shown here is derived from an EMBL/GenBank/DDBJ whole genome shotgun (WGS) entry which is preliminary data.</text>
</comment>
<proteinExistence type="predicted"/>
<accession>A0A964UZ75</accession>
<gene>
    <name evidence="1" type="ORF">EBV32_05360</name>
</gene>
<reference evidence="1" key="1">
    <citation type="submission" date="2018-10" db="EMBL/GenBank/DDBJ databases">
        <title>Iterative Subtractive Binning of Freshwater Chronoseries Metagenomes Recovers Nearly Complete Genomes from over Four Hundred Novel Species.</title>
        <authorList>
            <person name="Rodriguez-R L.M."/>
            <person name="Tsementzi D."/>
            <person name="Luo C."/>
            <person name="Konstantinidis K.T."/>
        </authorList>
    </citation>
    <scope>NUCLEOTIDE SEQUENCE</scope>
    <source>
        <strain evidence="1">WB7_6_001</strain>
    </source>
</reference>
<dbReference type="AlphaFoldDB" id="A0A964UZ75"/>